<sequence>MQKWGYTLLLAFIGIAAYQFGYYQNKLSVSEKSTRLLLGEMEQREQVNAVPSANVDKVPATVLKVDGSESESAKQHNTFTLHPSKEYLLLHAVTCGQKGCKLTGQYQGKPETLRVMLDQMQLAPWWTYQSLPTHGDNDSDPTYFVAQFDPNHRG</sequence>
<protein>
    <submittedName>
        <fullName evidence="2">Uncharacterized protein</fullName>
    </submittedName>
</protein>
<keyword evidence="1" id="KW-1133">Transmembrane helix</keyword>
<dbReference type="OrthoDB" id="6329619at2"/>
<name>A0A5B7YAA9_9ALTE</name>
<proteinExistence type="predicted"/>
<keyword evidence="1" id="KW-0472">Membrane</keyword>
<evidence type="ECO:0000313" key="3">
    <source>
        <dbReference type="Proteomes" id="UP000304912"/>
    </source>
</evidence>
<gene>
    <name evidence="2" type="ORF">FBQ74_01625</name>
</gene>
<feature type="transmembrane region" description="Helical" evidence="1">
    <location>
        <begin position="6"/>
        <end position="23"/>
    </location>
</feature>
<evidence type="ECO:0000256" key="1">
    <source>
        <dbReference type="SAM" id="Phobius"/>
    </source>
</evidence>
<dbReference type="Proteomes" id="UP000304912">
    <property type="component" value="Chromosome"/>
</dbReference>
<accession>A0A5B7YAA9</accession>
<keyword evidence="1" id="KW-0812">Transmembrane</keyword>
<dbReference type="RefSeq" id="WP_139755014.1">
    <property type="nucleotide sequence ID" value="NZ_CP039852.1"/>
</dbReference>
<keyword evidence="3" id="KW-1185">Reference proteome</keyword>
<dbReference type="AlphaFoldDB" id="A0A5B7YAA9"/>
<dbReference type="EMBL" id="CP039852">
    <property type="protein sequence ID" value="QCZ92253.1"/>
    <property type="molecule type" value="Genomic_DNA"/>
</dbReference>
<dbReference type="KEGG" id="salk:FBQ74_01625"/>
<evidence type="ECO:0000313" key="2">
    <source>
        <dbReference type="EMBL" id="QCZ92253.1"/>
    </source>
</evidence>
<reference evidence="2 3" key="1">
    <citation type="submission" date="2019-04" db="EMBL/GenBank/DDBJ databases">
        <title>Salinimonas iocasae sp. nov., a halophilic bacterium isolated from the outer tube casing of tubeworms in Okinawa Trough.</title>
        <authorList>
            <person name="Zhang H."/>
            <person name="Wang H."/>
            <person name="Li C."/>
        </authorList>
    </citation>
    <scope>NUCLEOTIDE SEQUENCE [LARGE SCALE GENOMIC DNA]</scope>
    <source>
        <strain evidence="2 3">KX18D6</strain>
    </source>
</reference>
<organism evidence="2 3">
    <name type="scientific">Salinimonas iocasae</name>
    <dbReference type="NCBI Taxonomy" id="2572577"/>
    <lineage>
        <taxon>Bacteria</taxon>
        <taxon>Pseudomonadati</taxon>
        <taxon>Pseudomonadota</taxon>
        <taxon>Gammaproteobacteria</taxon>
        <taxon>Alteromonadales</taxon>
        <taxon>Alteromonadaceae</taxon>
        <taxon>Alteromonas/Salinimonas group</taxon>
        <taxon>Salinimonas</taxon>
    </lineage>
</organism>